<evidence type="ECO:0000256" key="2">
    <source>
        <dbReference type="SAM" id="SignalP"/>
    </source>
</evidence>
<feature type="compositionally biased region" description="Low complexity" evidence="1">
    <location>
        <begin position="24"/>
        <end position="45"/>
    </location>
</feature>
<gene>
    <name evidence="3" type="ORF">QDS18_06545</name>
</gene>
<name>A0AAP3ZVU5_PAEPO</name>
<organism evidence="3 4">
    <name type="scientific">Paenibacillus polymyxa</name>
    <name type="common">Bacillus polymyxa</name>
    <dbReference type="NCBI Taxonomy" id="1406"/>
    <lineage>
        <taxon>Bacteria</taxon>
        <taxon>Bacillati</taxon>
        <taxon>Bacillota</taxon>
        <taxon>Bacilli</taxon>
        <taxon>Bacillales</taxon>
        <taxon>Paenibacillaceae</taxon>
        <taxon>Paenibacillus</taxon>
    </lineage>
</organism>
<feature type="chain" id="PRO_5042907560" evidence="2">
    <location>
        <begin position="26"/>
        <end position="199"/>
    </location>
</feature>
<dbReference type="PROSITE" id="PS51257">
    <property type="entry name" value="PROKAR_LIPOPROTEIN"/>
    <property type="match status" value="1"/>
</dbReference>
<comment type="caution">
    <text evidence="3">The sequence shown here is derived from an EMBL/GenBank/DDBJ whole genome shotgun (WGS) entry which is preliminary data.</text>
</comment>
<evidence type="ECO:0000313" key="4">
    <source>
        <dbReference type="Proteomes" id="UP001229409"/>
    </source>
</evidence>
<reference evidence="3" key="1">
    <citation type="submission" date="2023-04" db="EMBL/GenBank/DDBJ databases">
        <title>Uncovering the Secrets of Slow-Growing Bacteria in Tropical Savanna Soil through Cultivation and Genomic Analysis.</title>
        <authorList>
            <person name="Goncalves O.S."/>
            <person name="Santana M.F."/>
        </authorList>
    </citation>
    <scope>NUCLEOTIDE SEQUENCE</scope>
    <source>
        <strain evidence="3">ANTI</strain>
    </source>
</reference>
<dbReference type="Proteomes" id="UP001229409">
    <property type="component" value="Unassembled WGS sequence"/>
</dbReference>
<dbReference type="AlphaFoldDB" id="A0AAP3ZVU5"/>
<feature type="region of interest" description="Disordered" evidence="1">
    <location>
        <begin position="24"/>
        <end position="48"/>
    </location>
</feature>
<proteinExistence type="predicted"/>
<evidence type="ECO:0000256" key="1">
    <source>
        <dbReference type="SAM" id="MobiDB-lite"/>
    </source>
</evidence>
<sequence length="199" mass="21854">MKIVTGILVAAAFLTLAACSPKQTATTNDTKPATTPTNTAAPAAPVEQKQEDTVTPIKKGETLTIQDFADITVTGNKISKKIEPSKPGDFHTLYESKETDSTFFALIIKAKNLGAEGIKADKIAEVNLKFDNKYDYDTFSTIEERGGEDFTYTNITSVDPLKTGTLYYLSEIPNEVAKSDKPLKAEIKIQDKVYEYTIR</sequence>
<feature type="signal peptide" evidence="2">
    <location>
        <begin position="1"/>
        <end position="25"/>
    </location>
</feature>
<keyword evidence="2" id="KW-0732">Signal</keyword>
<dbReference type="RefSeq" id="WP_279832381.1">
    <property type="nucleotide sequence ID" value="NZ_JARVWT010000002.1"/>
</dbReference>
<accession>A0AAP3ZVU5</accession>
<dbReference type="EMBL" id="JARVWT010000002">
    <property type="protein sequence ID" value="MDH2330520.1"/>
    <property type="molecule type" value="Genomic_DNA"/>
</dbReference>
<protein>
    <submittedName>
        <fullName evidence="3">BZIP transcription factor</fullName>
    </submittedName>
</protein>
<evidence type="ECO:0000313" key="3">
    <source>
        <dbReference type="EMBL" id="MDH2330520.1"/>
    </source>
</evidence>